<evidence type="ECO:0000256" key="1">
    <source>
        <dbReference type="SAM" id="MobiDB-lite"/>
    </source>
</evidence>
<sequence length="133" mass="13850">MKVKLNSYLIIALAFVVAGVILLAGQIKNGRLVLPTITVGSSSQKLAEKAIDYINKNLVQPGVTATIVKISDVGNVYKLDMKVAGQNAESYVTKDGKFFFPEGFDMSVELPAQGQSNNSAPASGNASGGGCGI</sequence>
<feature type="region of interest" description="Disordered" evidence="1">
    <location>
        <begin position="114"/>
        <end position="133"/>
    </location>
</feature>
<evidence type="ECO:0000313" key="3">
    <source>
        <dbReference type="EMBL" id="OHA61936.1"/>
    </source>
</evidence>
<dbReference type="AlphaFoldDB" id="A0A1G2QN60"/>
<proteinExistence type="predicted"/>
<reference evidence="3 4" key="1">
    <citation type="journal article" date="2016" name="Nat. Commun.">
        <title>Thousands of microbial genomes shed light on interconnected biogeochemical processes in an aquifer system.</title>
        <authorList>
            <person name="Anantharaman K."/>
            <person name="Brown C.T."/>
            <person name="Hug L.A."/>
            <person name="Sharon I."/>
            <person name="Castelle C.J."/>
            <person name="Probst A.J."/>
            <person name="Thomas B.C."/>
            <person name="Singh A."/>
            <person name="Wilkins M.J."/>
            <person name="Karaoz U."/>
            <person name="Brodie E.L."/>
            <person name="Williams K.H."/>
            <person name="Hubbard S.S."/>
            <person name="Banfield J.F."/>
        </authorList>
    </citation>
    <scope>NUCLEOTIDE SEQUENCE [LARGE SCALE GENOMIC DNA]</scope>
</reference>
<evidence type="ECO:0000256" key="2">
    <source>
        <dbReference type="SAM" id="Phobius"/>
    </source>
</evidence>
<accession>A0A1G2QN60</accession>
<dbReference type="STRING" id="1802443.A2117_01125"/>
<keyword evidence="2" id="KW-1133">Transmembrane helix</keyword>
<keyword evidence="2" id="KW-0472">Membrane</keyword>
<protein>
    <submittedName>
        <fullName evidence="3">Uncharacterized protein</fullName>
    </submittedName>
</protein>
<dbReference type="EMBL" id="MHTO01000026">
    <property type="protein sequence ID" value="OHA61936.1"/>
    <property type="molecule type" value="Genomic_DNA"/>
</dbReference>
<organism evidence="3 4">
    <name type="scientific">Candidatus Wildermuthbacteria bacterium GWA2_46_15</name>
    <dbReference type="NCBI Taxonomy" id="1802443"/>
    <lineage>
        <taxon>Bacteria</taxon>
        <taxon>Candidatus Wildermuthiibacteriota</taxon>
    </lineage>
</organism>
<comment type="caution">
    <text evidence="3">The sequence shown here is derived from an EMBL/GenBank/DDBJ whole genome shotgun (WGS) entry which is preliminary data.</text>
</comment>
<feature type="transmembrane region" description="Helical" evidence="2">
    <location>
        <begin position="6"/>
        <end position="25"/>
    </location>
</feature>
<name>A0A1G2QN60_9BACT</name>
<gene>
    <name evidence="3" type="ORF">A2117_01125</name>
</gene>
<feature type="compositionally biased region" description="Low complexity" evidence="1">
    <location>
        <begin position="116"/>
        <end position="125"/>
    </location>
</feature>
<keyword evidence="2" id="KW-0812">Transmembrane</keyword>
<evidence type="ECO:0000313" key="4">
    <source>
        <dbReference type="Proteomes" id="UP000179245"/>
    </source>
</evidence>
<dbReference type="Proteomes" id="UP000179245">
    <property type="component" value="Unassembled WGS sequence"/>
</dbReference>